<reference evidence="6" key="1">
    <citation type="submission" date="2023-06" db="EMBL/GenBank/DDBJ databases">
        <title>Genome-scale phylogeny and comparative genomics of the fungal order Sordariales.</title>
        <authorList>
            <consortium name="Lawrence Berkeley National Laboratory"/>
            <person name="Hensen N."/>
            <person name="Bonometti L."/>
            <person name="Westerberg I."/>
            <person name="Brannstrom I.O."/>
            <person name="Guillou S."/>
            <person name="Cros-Aarteil S."/>
            <person name="Calhoun S."/>
            <person name="Haridas S."/>
            <person name="Kuo A."/>
            <person name="Mondo S."/>
            <person name="Pangilinan J."/>
            <person name="Riley R."/>
            <person name="Labutti K."/>
            <person name="Andreopoulos B."/>
            <person name="Lipzen A."/>
            <person name="Chen C."/>
            <person name="Yanf M."/>
            <person name="Daum C."/>
            <person name="Ng V."/>
            <person name="Clum A."/>
            <person name="Steindorff A."/>
            <person name="Ohm R."/>
            <person name="Martin F."/>
            <person name="Silar P."/>
            <person name="Natvig D."/>
            <person name="Lalanne C."/>
            <person name="Gautier V."/>
            <person name="Ament-Velasquez S.L."/>
            <person name="Kruys A."/>
            <person name="Hutchinson M.I."/>
            <person name="Powell A.J."/>
            <person name="Barry K."/>
            <person name="Miller A.N."/>
            <person name="Grigoriev I.V."/>
            <person name="Debuchy R."/>
            <person name="Gladieux P."/>
            <person name="Thoren M.H."/>
            <person name="Johannesson H."/>
        </authorList>
    </citation>
    <scope>NUCLEOTIDE SEQUENCE</scope>
    <source>
        <strain evidence="6">8032-3</strain>
    </source>
</reference>
<comment type="caution">
    <text evidence="6">The sequence shown here is derived from an EMBL/GenBank/DDBJ whole genome shotgun (WGS) entry which is preliminary data.</text>
</comment>
<evidence type="ECO:0000256" key="1">
    <source>
        <dbReference type="ARBA" id="ARBA00023125"/>
    </source>
</evidence>
<dbReference type="PANTHER" id="PTHR45789">
    <property type="entry name" value="FI18025P1"/>
    <property type="match status" value="1"/>
</dbReference>
<dbReference type="InterPro" id="IPR009071">
    <property type="entry name" value="HMG_box_dom"/>
</dbReference>
<feature type="region of interest" description="Disordered" evidence="4">
    <location>
        <begin position="107"/>
        <end position="163"/>
    </location>
</feature>
<accession>A0AAJ0FNM2</accession>
<evidence type="ECO:0000256" key="4">
    <source>
        <dbReference type="SAM" id="MobiDB-lite"/>
    </source>
</evidence>
<dbReference type="AlphaFoldDB" id="A0AAJ0FNM2"/>
<gene>
    <name evidence="6" type="ORF">QBC33DRAFT_512944</name>
</gene>
<dbReference type="Gene3D" id="1.10.30.10">
    <property type="entry name" value="High mobility group box domain"/>
    <property type="match status" value="1"/>
</dbReference>
<dbReference type="Proteomes" id="UP001244011">
    <property type="component" value="Unassembled WGS sequence"/>
</dbReference>
<dbReference type="GO" id="GO:0000981">
    <property type="term" value="F:DNA-binding transcription factor activity, RNA polymerase II-specific"/>
    <property type="evidence" value="ECO:0007669"/>
    <property type="project" value="TreeGrafter"/>
</dbReference>
<feature type="DNA-binding region" description="HMG box" evidence="3">
    <location>
        <begin position="211"/>
        <end position="279"/>
    </location>
</feature>
<dbReference type="InterPro" id="IPR036910">
    <property type="entry name" value="HMG_box_dom_sf"/>
</dbReference>
<dbReference type="RefSeq" id="XP_060285636.1">
    <property type="nucleotide sequence ID" value="XM_060425946.1"/>
</dbReference>
<keyword evidence="1 3" id="KW-0238">DNA-binding</keyword>
<dbReference type="SMART" id="SM00398">
    <property type="entry name" value="HMG"/>
    <property type="match status" value="1"/>
</dbReference>
<feature type="compositionally biased region" description="Acidic residues" evidence="4">
    <location>
        <begin position="295"/>
        <end position="306"/>
    </location>
</feature>
<sequence>MVKAAPPSPALSNSDMFHGLPSSFGELAQQHNTVASYHRDQLAMDSFQTQSQPVSRYSTPVPQGMPYHHHMSYVGGHYPGYSHHMHPEEMSQYGPFPDEIQAASALPYSTPATSPPTPSRASDIMTTRSGSTITRRSSMKALAPKSSRVEKSTPKKKERAKAVKRIPKLDRPLSEVTKDSPVEVVDIETYVNRSAEQRHKEVAEGKIPGKIKRPMNAFMLYRKAYQNRAKDWCSQHNHQVVSQVCGDSWPLEPELIRLQFNEWAKLERDNHQKSHPGYKFTPSKPQKPKIRKEFDDAEASDGGDYDWDSRRADSSRNRSRTRTPKQESEDYQAQSAYHQHYGAAGARLPPQNRSVFHFSNPGKPMPAPYDQRDLPGHYYQTTHFRDPQRQPMHGTVEDLVMRKTPSPGTAFQQPGQADPGFDFVGYHHHHHQQGYADQLHPHQHPHPHGQAVSLDQRIDPSLLAAEGGFFDPGMGGGGGYMLDGGGHLDAQQQRQQAWQMAHMGGGMAADDGQFPASLLGLNETLLQERHTQLLKGTEDSWHVETLDGPSQFDNWVDAQAMDN</sequence>
<dbReference type="PANTHER" id="PTHR45789:SF2">
    <property type="entry name" value="FI18025P1"/>
    <property type="match status" value="1"/>
</dbReference>
<keyword evidence="7" id="KW-1185">Reference proteome</keyword>
<evidence type="ECO:0000256" key="3">
    <source>
        <dbReference type="PROSITE-ProRule" id="PRU00267"/>
    </source>
</evidence>
<evidence type="ECO:0000256" key="2">
    <source>
        <dbReference type="ARBA" id="ARBA00023242"/>
    </source>
</evidence>
<dbReference type="InterPro" id="IPR051356">
    <property type="entry name" value="SOX/SOX-like_TF"/>
</dbReference>
<dbReference type="CDD" id="cd01389">
    <property type="entry name" value="HMG-box_ROX1-like"/>
    <property type="match status" value="1"/>
</dbReference>
<feature type="compositionally biased region" description="Low complexity" evidence="4">
    <location>
        <begin position="119"/>
        <end position="136"/>
    </location>
</feature>
<evidence type="ECO:0000313" key="6">
    <source>
        <dbReference type="EMBL" id="KAK1769423.1"/>
    </source>
</evidence>
<feature type="compositionally biased region" description="Basic and acidic residues" evidence="4">
    <location>
        <begin position="307"/>
        <end position="316"/>
    </location>
</feature>
<dbReference type="Pfam" id="PF00505">
    <property type="entry name" value="HMG_box"/>
    <property type="match status" value="1"/>
</dbReference>
<proteinExistence type="predicted"/>
<dbReference type="GeneID" id="85309133"/>
<dbReference type="EMBL" id="MU839002">
    <property type="protein sequence ID" value="KAK1769423.1"/>
    <property type="molecule type" value="Genomic_DNA"/>
</dbReference>
<dbReference type="SUPFAM" id="SSF47095">
    <property type="entry name" value="HMG-box"/>
    <property type="match status" value="1"/>
</dbReference>
<dbReference type="PROSITE" id="PS50118">
    <property type="entry name" value="HMG_BOX_2"/>
    <property type="match status" value="1"/>
</dbReference>
<dbReference type="GO" id="GO:0005634">
    <property type="term" value="C:nucleus"/>
    <property type="evidence" value="ECO:0007669"/>
    <property type="project" value="UniProtKB-UniRule"/>
</dbReference>
<organism evidence="6 7">
    <name type="scientific">Phialemonium atrogriseum</name>
    <dbReference type="NCBI Taxonomy" id="1093897"/>
    <lineage>
        <taxon>Eukaryota</taxon>
        <taxon>Fungi</taxon>
        <taxon>Dikarya</taxon>
        <taxon>Ascomycota</taxon>
        <taxon>Pezizomycotina</taxon>
        <taxon>Sordariomycetes</taxon>
        <taxon>Sordariomycetidae</taxon>
        <taxon>Cephalothecales</taxon>
        <taxon>Cephalothecaceae</taxon>
        <taxon>Phialemonium</taxon>
    </lineage>
</organism>
<feature type="domain" description="HMG box" evidence="5">
    <location>
        <begin position="211"/>
        <end position="279"/>
    </location>
</feature>
<keyword evidence="2 3" id="KW-0539">Nucleus</keyword>
<feature type="region of interest" description="Disordered" evidence="4">
    <location>
        <begin position="268"/>
        <end position="335"/>
    </location>
</feature>
<dbReference type="GO" id="GO:0000978">
    <property type="term" value="F:RNA polymerase II cis-regulatory region sequence-specific DNA binding"/>
    <property type="evidence" value="ECO:0007669"/>
    <property type="project" value="TreeGrafter"/>
</dbReference>
<evidence type="ECO:0000313" key="7">
    <source>
        <dbReference type="Proteomes" id="UP001244011"/>
    </source>
</evidence>
<name>A0AAJ0FNM2_9PEZI</name>
<protein>
    <recommendedName>
        <fullName evidence="5">HMG box domain-containing protein</fullName>
    </recommendedName>
</protein>
<evidence type="ECO:0000259" key="5">
    <source>
        <dbReference type="PROSITE" id="PS50118"/>
    </source>
</evidence>